<reference evidence="2 3" key="1">
    <citation type="submission" date="2016-11" db="EMBL/GenBank/DDBJ databases">
        <title>Trade-off between light-utilization and light-protection in marine flavobacteria.</title>
        <authorList>
            <person name="Kumagai Y."/>
        </authorList>
    </citation>
    <scope>NUCLEOTIDE SEQUENCE [LARGE SCALE GENOMIC DNA]</scope>
    <source>
        <strain evidence="2 3">JCM 17109</strain>
    </source>
</reference>
<accession>A0A2S9WUI5</accession>
<dbReference type="PANTHER" id="PTHR43685:SF2">
    <property type="entry name" value="GLYCOSYLTRANSFERASE 2-LIKE DOMAIN-CONTAINING PROTEIN"/>
    <property type="match status" value="1"/>
</dbReference>
<dbReference type="SUPFAM" id="SSF53448">
    <property type="entry name" value="Nucleotide-diphospho-sugar transferases"/>
    <property type="match status" value="1"/>
</dbReference>
<dbReference type="AlphaFoldDB" id="A0A2S9WUI5"/>
<dbReference type="InterPro" id="IPR001173">
    <property type="entry name" value="Glyco_trans_2-like"/>
</dbReference>
<dbReference type="Pfam" id="PF00535">
    <property type="entry name" value="Glycos_transf_2"/>
    <property type="match status" value="1"/>
</dbReference>
<dbReference type="CDD" id="cd00761">
    <property type="entry name" value="Glyco_tranf_GTA_type"/>
    <property type="match status" value="1"/>
</dbReference>
<evidence type="ECO:0000313" key="2">
    <source>
        <dbReference type="EMBL" id="PRP66996.1"/>
    </source>
</evidence>
<comment type="caution">
    <text evidence="2">The sequence shown here is derived from an EMBL/GenBank/DDBJ whole genome shotgun (WGS) entry which is preliminary data.</text>
</comment>
<dbReference type="PANTHER" id="PTHR43685">
    <property type="entry name" value="GLYCOSYLTRANSFERASE"/>
    <property type="match status" value="1"/>
</dbReference>
<protein>
    <recommendedName>
        <fullName evidence="1">Glycosyltransferase 2-like domain-containing protein</fullName>
    </recommendedName>
</protein>
<dbReference type="Proteomes" id="UP000239532">
    <property type="component" value="Unassembled WGS sequence"/>
</dbReference>
<organism evidence="2 3">
    <name type="scientific">Nonlabens agnitus</name>
    <dbReference type="NCBI Taxonomy" id="870484"/>
    <lineage>
        <taxon>Bacteria</taxon>
        <taxon>Pseudomonadati</taxon>
        <taxon>Bacteroidota</taxon>
        <taxon>Flavobacteriia</taxon>
        <taxon>Flavobacteriales</taxon>
        <taxon>Flavobacteriaceae</taxon>
        <taxon>Nonlabens</taxon>
    </lineage>
</organism>
<keyword evidence="3" id="KW-1185">Reference proteome</keyword>
<gene>
    <name evidence="2" type="ORF">BST86_07735</name>
</gene>
<dbReference type="InterPro" id="IPR029044">
    <property type="entry name" value="Nucleotide-diphossugar_trans"/>
</dbReference>
<evidence type="ECO:0000313" key="3">
    <source>
        <dbReference type="Proteomes" id="UP000239532"/>
    </source>
</evidence>
<sequence>MKSHLASNITAIIPCYNDGAFIMEAVNSLLNQTLSPEKILIVDDGSGVTTKKVLAAIDHPAIEIIHQANKGVSSARNRGVEQATTEWILTLDADDYYEVDFVEKALDLINKNSNISIITSYYRKFDKSNNVNDIIEPAGGSVRNFLVRNNGVASTLFKKECWKVVNGYDVEFDRGYEDWDFWISVLSKGYKMHVIPQVLFNYRVKAFSRDQDALRHYDEFLRRKLYHKHRDVYLEHIDDVILQLIKTNASFKKTIVKRENSLDYRWGKSMLAPLRWINQSFFRKEC</sequence>
<dbReference type="InterPro" id="IPR050834">
    <property type="entry name" value="Glycosyltransf_2"/>
</dbReference>
<dbReference type="Gene3D" id="3.90.550.10">
    <property type="entry name" value="Spore Coat Polysaccharide Biosynthesis Protein SpsA, Chain A"/>
    <property type="match status" value="1"/>
</dbReference>
<proteinExistence type="predicted"/>
<dbReference type="EMBL" id="MQUC01000003">
    <property type="protein sequence ID" value="PRP66996.1"/>
    <property type="molecule type" value="Genomic_DNA"/>
</dbReference>
<feature type="domain" description="Glycosyltransferase 2-like" evidence="1">
    <location>
        <begin position="11"/>
        <end position="134"/>
    </location>
</feature>
<evidence type="ECO:0000259" key="1">
    <source>
        <dbReference type="Pfam" id="PF00535"/>
    </source>
</evidence>
<dbReference type="RefSeq" id="WP_105982776.1">
    <property type="nucleotide sequence ID" value="NZ_MQUC01000003.1"/>
</dbReference>
<name>A0A2S9WUI5_9FLAO</name>
<dbReference type="OrthoDB" id="597270at2"/>